<dbReference type="Proteomes" id="UP000189004">
    <property type="component" value="Unassembled WGS sequence"/>
</dbReference>
<accession>A0A7Z0BMQ9</accession>
<name>A0A1V3BZE2_9ACTN</name>
<dbReference type="OrthoDB" id="4380123at2"/>
<dbReference type="STRING" id="501010.NOSIN_06515"/>
<comment type="caution">
    <text evidence="2">The sequence shown here is derived from an EMBL/GenBank/DDBJ whole genome shotgun (WGS) entry which is preliminary data.</text>
</comment>
<reference evidence="2" key="1">
    <citation type="submission" date="2016-08" db="EMBL/GenBank/DDBJ databases">
        <authorList>
            <person name="Seilhamer J.J."/>
        </authorList>
    </citation>
    <scope>NUCLEOTIDE SEQUENCE [LARGE SCALE GENOMIC DNA]</scope>
    <source>
        <strain evidence="2">UTMC102</strain>
    </source>
</reference>
<gene>
    <name evidence="1" type="ORF">HNR06_004328</name>
    <name evidence="2" type="ORF">NOSIN_06515</name>
</gene>
<dbReference type="EMBL" id="JACCHL010000001">
    <property type="protein sequence ID" value="NYH54739.1"/>
    <property type="molecule type" value="Genomic_DNA"/>
</dbReference>
<dbReference type="Pfam" id="PF05742">
    <property type="entry name" value="TANGO2"/>
    <property type="match status" value="1"/>
</dbReference>
<evidence type="ECO:0000313" key="4">
    <source>
        <dbReference type="Proteomes" id="UP000584931"/>
    </source>
</evidence>
<reference evidence="3" key="2">
    <citation type="submission" date="2016-08" db="EMBL/GenBank/DDBJ databases">
        <authorList>
            <person name="Tokovenko B."/>
            <person name="Kalinowski J."/>
        </authorList>
    </citation>
    <scope>NUCLEOTIDE SEQUENCE [LARGE SCALE GENOMIC DNA]</scope>
    <source>
        <strain evidence="3">UTMC102</strain>
    </source>
</reference>
<evidence type="ECO:0000313" key="2">
    <source>
        <dbReference type="EMBL" id="OOC53500.1"/>
    </source>
</evidence>
<evidence type="ECO:0000313" key="3">
    <source>
        <dbReference type="Proteomes" id="UP000189004"/>
    </source>
</evidence>
<dbReference type="EMBL" id="MCOK01000001">
    <property type="protein sequence ID" value="OOC53500.1"/>
    <property type="molecule type" value="Genomic_DNA"/>
</dbReference>
<dbReference type="PANTHER" id="PTHR17985">
    <property type="entry name" value="SER/THR-RICH PROTEIN T10 IN DGCR REGION"/>
    <property type="match status" value="1"/>
</dbReference>
<dbReference type="Proteomes" id="UP000584931">
    <property type="component" value="Unassembled WGS sequence"/>
</dbReference>
<accession>A0A1V3BZE2</accession>
<dbReference type="InterPro" id="IPR008551">
    <property type="entry name" value="TANGO2"/>
</dbReference>
<dbReference type="AlphaFoldDB" id="A0A1V3BZE2"/>
<dbReference type="PANTHER" id="PTHR17985:SF8">
    <property type="entry name" value="TRANSPORT AND GOLGI ORGANIZATION PROTEIN 2 HOMOLOG"/>
    <property type="match status" value="1"/>
</dbReference>
<keyword evidence="3" id="KW-1185">Reference proteome</keyword>
<evidence type="ECO:0000313" key="1">
    <source>
        <dbReference type="EMBL" id="NYH54739.1"/>
    </source>
</evidence>
<protein>
    <submittedName>
        <fullName evidence="2">NRDE family protein</fullName>
    </submittedName>
</protein>
<organism evidence="2 3">
    <name type="scientific">Nocardiopsis sinuspersici</name>
    <dbReference type="NCBI Taxonomy" id="501010"/>
    <lineage>
        <taxon>Bacteria</taxon>
        <taxon>Bacillati</taxon>
        <taxon>Actinomycetota</taxon>
        <taxon>Actinomycetes</taxon>
        <taxon>Streptosporangiales</taxon>
        <taxon>Nocardiopsidaceae</taxon>
        <taxon>Nocardiopsis</taxon>
    </lineage>
</organism>
<dbReference type="RefSeq" id="WP_077689882.1">
    <property type="nucleotide sequence ID" value="NZ_JACCHL010000001.1"/>
</dbReference>
<reference evidence="1 4" key="3">
    <citation type="submission" date="2020-07" db="EMBL/GenBank/DDBJ databases">
        <title>Sequencing the genomes of 1000 actinobacteria strains.</title>
        <authorList>
            <person name="Klenk H.-P."/>
        </authorList>
    </citation>
    <scope>NUCLEOTIDE SEQUENCE [LARGE SCALE GENOMIC DNA]</scope>
    <source>
        <strain evidence="1 4">DSM 45278</strain>
    </source>
</reference>
<proteinExistence type="predicted"/>
<sequence>MCTVIVGFDPGADTPLVIAALRDEMSSRPWDRPAHHWPDQPGLVGGRDRVAGGTWLAVDPVRVRAAALLNGWPWDGRMPWEGTYPASRGDLPLRALAHTGRDPERDPLHGEDPTLYAPFHLLDADAHRVSVHSWDGRCLDTRTLPTGVSIVVNTGLDPDDPRAVRHTPVFARTRPDPADLSRADGVEEVWGEWPRLITEAAESAPRSAGTDESGDPAGLIARADLGDGRIWATGSVTLLALDRETVRYAFTDAPADPGAWRMIDLSPPRS</sequence>